<dbReference type="EMBL" id="WFLI01000039">
    <property type="protein sequence ID" value="KAB8061075.1"/>
    <property type="molecule type" value="Genomic_DNA"/>
</dbReference>
<evidence type="ECO:0000313" key="1">
    <source>
        <dbReference type="EMBL" id="KAB8061075.1"/>
    </source>
</evidence>
<gene>
    <name evidence="1" type="ORF">GCN75_24040</name>
</gene>
<dbReference type="Proteomes" id="UP000468717">
    <property type="component" value="Unassembled WGS sequence"/>
</dbReference>
<dbReference type="RefSeq" id="WP_193317633.1">
    <property type="nucleotide sequence ID" value="NZ_WFLI01000039.1"/>
</dbReference>
<dbReference type="AlphaFoldDB" id="A0A6I1HRB0"/>
<name>A0A6I1HRB0_9BURK</name>
<proteinExistence type="predicted"/>
<accession>A0A6I1HRB0</accession>
<organism evidence="1 2">
    <name type="scientific">Janthinobacterium violaceinigrum</name>
    <dbReference type="NCBI Taxonomy" id="2654252"/>
    <lineage>
        <taxon>Bacteria</taxon>
        <taxon>Pseudomonadati</taxon>
        <taxon>Pseudomonadota</taxon>
        <taxon>Betaproteobacteria</taxon>
        <taxon>Burkholderiales</taxon>
        <taxon>Oxalobacteraceae</taxon>
        <taxon>Janthinobacterium</taxon>
    </lineage>
</organism>
<evidence type="ECO:0000313" key="2">
    <source>
        <dbReference type="Proteomes" id="UP000468717"/>
    </source>
</evidence>
<protein>
    <submittedName>
        <fullName evidence="1">Uncharacterized protein</fullName>
    </submittedName>
</protein>
<comment type="caution">
    <text evidence="1">The sequence shown here is derived from an EMBL/GenBank/DDBJ whole genome shotgun (WGS) entry which is preliminary data.</text>
</comment>
<sequence length="60" mass="6781">MRRTAYGDADLSMKRWRQQNANAFLSFGQLPIVCKAAKAKRSADVFGCVIGVEHNRRKVL</sequence>
<keyword evidence="2" id="KW-1185">Reference proteome</keyword>
<reference evidence="1 2" key="1">
    <citation type="submission" date="2019-10" db="EMBL/GenBank/DDBJ databases">
        <title>Three novel species isolated from a subtropical stream in China.</title>
        <authorList>
            <person name="Lu H."/>
        </authorList>
    </citation>
    <scope>NUCLEOTIDE SEQUENCE [LARGE SCALE GENOMIC DNA]</scope>
    <source>
        <strain evidence="1 2">FT13W</strain>
    </source>
</reference>